<keyword evidence="2" id="KW-1133">Transmembrane helix</keyword>
<dbReference type="InterPro" id="IPR029044">
    <property type="entry name" value="Nucleotide-diphossugar_trans"/>
</dbReference>
<protein>
    <submittedName>
        <fullName evidence="4">Glycosyl transferase</fullName>
    </submittedName>
</protein>
<evidence type="ECO:0000256" key="2">
    <source>
        <dbReference type="SAM" id="Phobius"/>
    </source>
</evidence>
<dbReference type="CDD" id="cd04187">
    <property type="entry name" value="DPM1_like_bac"/>
    <property type="match status" value="1"/>
</dbReference>
<keyword evidence="4" id="KW-0808">Transferase</keyword>
<evidence type="ECO:0000313" key="5">
    <source>
        <dbReference type="Proteomes" id="UP000331127"/>
    </source>
</evidence>
<evidence type="ECO:0000256" key="1">
    <source>
        <dbReference type="ARBA" id="ARBA00006739"/>
    </source>
</evidence>
<dbReference type="Pfam" id="PF00535">
    <property type="entry name" value="Glycos_transf_2"/>
    <property type="match status" value="1"/>
</dbReference>
<dbReference type="GO" id="GO:0016740">
    <property type="term" value="F:transferase activity"/>
    <property type="evidence" value="ECO:0007669"/>
    <property type="project" value="UniProtKB-KW"/>
</dbReference>
<dbReference type="PANTHER" id="PTHR48090">
    <property type="entry name" value="UNDECAPRENYL-PHOSPHATE 4-DEOXY-4-FORMAMIDO-L-ARABINOSE TRANSFERASE-RELATED"/>
    <property type="match status" value="1"/>
</dbReference>
<dbReference type="AlphaFoldDB" id="A0A5M3X9W6"/>
<dbReference type="InterPro" id="IPR050256">
    <property type="entry name" value="Glycosyltransferase_2"/>
</dbReference>
<reference evidence="4 5" key="1">
    <citation type="submission" date="2019-10" db="EMBL/GenBank/DDBJ databases">
        <title>Whole genome shotgun sequence of Acrocarpospora macrocephala NBRC 16266.</title>
        <authorList>
            <person name="Ichikawa N."/>
            <person name="Kimura A."/>
            <person name="Kitahashi Y."/>
            <person name="Komaki H."/>
            <person name="Oguchi A."/>
        </authorList>
    </citation>
    <scope>NUCLEOTIDE SEQUENCE [LARGE SCALE GENOMIC DNA]</scope>
    <source>
        <strain evidence="4 5">NBRC 16266</strain>
    </source>
</reference>
<organism evidence="4 5">
    <name type="scientific">Acrocarpospora macrocephala</name>
    <dbReference type="NCBI Taxonomy" id="150177"/>
    <lineage>
        <taxon>Bacteria</taxon>
        <taxon>Bacillati</taxon>
        <taxon>Actinomycetota</taxon>
        <taxon>Actinomycetes</taxon>
        <taxon>Streptosporangiales</taxon>
        <taxon>Streptosporangiaceae</taxon>
        <taxon>Acrocarpospora</taxon>
    </lineage>
</organism>
<comment type="similarity">
    <text evidence="1">Belongs to the glycosyltransferase 2 family.</text>
</comment>
<keyword evidence="2" id="KW-0472">Membrane</keyword>
<dbReference type="GO" id="GO:0005886">
    <property type="term" value="C:plasma membrane"/>
    <property type="evidence" value="ECO:0007669"/>
    <property type="project" value="TreeGrafter"/>
</dbReference>
<dbReference type="OrthoDB" id="9811884at2"/>
<dbReference type="PANTHER" id="PTHR48090:SF8">
    <property type="entry name" value="GLYCOSYLTRANSFERASE CSBB-RELATED"/>
    <property type="match status" value="1"/>
</dbReference>
<name>A0A5M3X9W6_9ACTN</name>
<feature type="transmembrane region" description="Helical" evidence="2">
    <location>
        <begin position="227"/>
        <end position="248"/>
    </location>
</feature>
<dbReference type="Gene3D" id="3.90.550.10">
    <property type="entry name" value="Spore Coat Polysaccharide Biosynthesis Protein SpsA, Chain A"/>
    <property type="match status" value="1"/>
</dbReference>
<dbReference type="SUPFAM" id="SSF53448">
    <property type="entry name" value="Nucleotide-diphospho-sugar transferases"/>
    <property type="match status" value="1"/>
</dbReference>
<evidence type="ECO:0000313" key="4">
    <source>
        <dbReference type="EMBL" id="GES14868.1"/>
    </source>
</evidence>
<dbReference type="EMBL" id="BLAE01000065">
    <property type="protein sequence ID" value="GES14868.1"/>
    <property type="molecule type" value="Genomic_DNA"/>
</dbReference>
<dbReference type="InterPro" id="IPR001173">
    <property type="entry name" value="Glyco_trans_2-like"/>
</dbReference>
<proteinExistence type="inferred from homology"/>
<dbReference type="Proteomes" id="UP000331127">
    <property type="component" value="Unassembled WGS sequence"/>
</dbReference>
<sequence>MTGLTAVVPCFNEGEQVAVAHRAIVNALGVIPELEIIFIDDGSSDDTLEHMRAIAAMDGRVRYISFSRNFGLSAAISAGFRYASRPWIVQLDADLQVPPDQTWVLLAEAAKGYDVVFGTRRVRHDPLLRRLGAAGHQWAARRLLGVEVPMGASSFRVLRAPVARTLAELRMNNAYFAAKVPLVTSRYTAVETTHQARESGGSRFRPLRLGGHAFELFFGFSWRLLNAAYLIAAVAAAVAAAVTVGWLLGVVAPAGVALAALDSSALTVVVCALSARYLHRLMLDATPLRAFYIAESNLDVRPEDTLDGGVPAVPPPALPLEKEHDHGG</sequence>
<feature type="domain" description="Glycosyltransferase 2-like" evidence="3">
    <location>
        <begin position="6"/>
        <end position="129"/>
    </location>
</feature>
<evidence type="ECO:0000259" key="3">
    <source>
        <dbReference type="Pfam" id="PF00535"/>
    </source>
</evidence>
<comment type="caution">
    <text evidence="4">The sequence shown here is derived from an EMBL/GenBank/DDBJ whole genome shotgun (WGS) entry which is preliminary data.</text>
</comment>
<keyword evidence="2" id="KW-0812">Transmembrane</keyword>
<gene>
    <name evidence="4" type="primary">arnC_1</name>
    <name evidence="4" type="ORF">Amac_084650</name>
</gene>
<dbReference type="RefSeq" id="WP_155360026.1">
    <property type="nucleotide sequence ID" value="NZ_BAAAHL010000009.1"/>
</dbReference>
<accession>A0A5M3X9W6</accession>
<keyword evidence="5" id="KW-1185">Reference proteome</keyword>
<feature type="transmembrane region" description="Helical" evidence="2">
    <location>
        <begin position="254"/>
        <end position="273"/>
    </location>
</feature>